<sequence length="410" mass="43958">MLLTVTACGQSSAGQDEGHDEHADDEAHTDHSEDTGGRVSVEVSSPQPRLGITYDGGVAVLNGETLEVEDDFEAEGFLRLNPAGDGRYMFLTDGNGFRLLDTGTWAMAHGDHSHYYTMDPLLTDITVEGPEPGHVVAHEGKGALFFDGNGEVHTFDLADLDPQVEFETEVAETQEAHHGVAVAFEDDSRFETLGNADDRFGARVLDSEGEEIARDENCPGVHGEATGPDGVIAVGCEDGALVWDGDDFTKIDAGPEYARTGNLFPAEDSNVMLGDYNEEGEPMTQVALVDVEAGEITTADVGSAYNFRSLARGPEGEALVLAEDGHLHVLDPDTGEETDAVQVMDEWTEPEEWQEPRPAIQVVDEIAYITDPAEQAIHAVDLGEMEIIESADLDFVPNELSAVDGKDAAG</sequence>
<comment type="caution">
    <text evidence="2">The sequence shown here is derived from an EMBL/GenBank/DDBJ whole genome shotgun (WGS) entry which is preliminary data.</text>
</comment>
<feature type="region of interest" description="Disordered" evidence="1">
    <location>
        <begin position="1"/>
        <end position="44"/>
    </location>
</feature>
<keyword evidence="3" id="KW-1185">Reference proteome</keyword>
<dbReference type="EMBL" id="BAAAMN010000011">
    <property type="protein sequence ID" value="GAA2029648.1"/>
    <property type="molecule type" value="Genomic_DNA"/>
</dbReference>
<dbReference type="Gene3D" id="2.130.10.10">
    <property type="entry name" value="YVTN repeat-like/Quinoprotein amine dehydrogenase"/>
    <property type="match status" value="1"/>
</dbReference>
<evidence type="ECO:0000313" key="2">
    <source>
        <dbReference type="EMBL" id="GAA2029648.1"/>
    </source>
</evidence>
<organism evidence="2 3">
    <name type="scientific">Yaniella flava</name>
    <dbReference type="NCBI Taxonomy" id="287930"/>
    <lineage>
        <taxon>Bacteria</taxon>
        <taxon>Bacillati</taxon>
        <taxon>Actinomycetota</taxon>
        <taxon>Actinomycetes</taxon>
        <taxon>Micrococcales</taxon>
        <taxon>Micrococcaceae</taxon>
        <taxon>Yaniella</taxon>
    </lineage>
</organism>
<evidence type="ECO:0000313" key="3">
    <source>
        <dbReference type="Proteomes" id="UP001501461"/>
    </source>
</evidence>
<dbReference type="SUPFAM" id="SSF50969">
    <property type="entry name" value="YVTN repeat-like/Quinoprotein amine dehydrogenase"/>
    <property type="match status" value="1"/>
</dbReference>
<gene>
    <name evidence="2" type="primary">aztD</name>
    <name evidence="2" type="ORF">GCM10009720_06910</name>
</gene>
<dbReference type="Proteomes" id="UP001501461">
    <property type="component" value="Unassembled WGS sequence"/>
</dbReference>
<reference evidence="3" key="1">
    <citation type="journal article" date="2019" name="Int. J. Syst. Evol. Microbiol.">
        <title>The Global Catalogue of Microorganisms (GCM) 10K type strain sequencing project: providing services to taxonomists for standard genome sequencing and annotation.</title>
        <authorList>
            <consortium name="The Broad Institute Genomics Platform"/>
            <consortium name="The Broad Institute Genome Sequencing Center for Infectious Disease"/>
            <person name="Wu L."/>
            <person name="Ma J."/>
        </authorList>
    </citation>
    <scope>NUCLEOTIDE SEQUENCE [LARGE SCALE GENOMIC DNA]</scope>
    <source>
        <strain evidence="3">JCM 13595</strain>
    </source>
</reference>
<dbReference type="InterPro" id="IPR011044">
    <property type="entry name" value="Quino_amine_DH_bsu"/>
</dbReference>
<feature type="compositionally biased region" description="Basic and acidic residues" evidence="1">
    <location>
        <begin position="16"/>
        <end position="36"/>
    </location>
</feature>
<proteinExistence type="predicted"/>
<protein>
    <submittedName>
        <fullName evidence="2">Zinc metallochaperone AztD</fullName>
    </submittedName>
</protein>
<name>A0ABP5FLX9_9MICC</name>
<dbReference type="InterPro" id="IPR015943">
    <property type="entry name" value="WD40/YVTN_repeat-like_dom_sf"/>
</dbReference>
<accession>A0ABP5FLX9</accession>
<evidence type="ECO:0000256" key="1">
    <source>
        <dbReference type="SAM" id="MobiDB-lite"/>
    </source>
</evidence>